<accession>A0A951P7B3</accession>
<reference evidence="2" key="1">
    <citation type="submission" date="2021-05" db="EMBL/GenBank/DDBJ databases">
        <authorList>
            <person name="Pietrasiak N."/>
            <person name="Ward R."/>
            <person name="Stajich J.E."/>
            <person name="Kurbessoian T."/>
        </authorList>
    </citation>
    <scope>NUCLEOTIDE SEQUENCE</scope>
    <source>
        <strain evidence="2">GSE-TBD4-15B</strain>
    </source>
</reference>
<dbReference type="AlphaFoldDB" id="A0A951P7B3"/>
<comment type="caution">
    <text evidence="2">The sequence shown here is derived from an EMBL/GenBank/DDBJ whole genome shotgun (WGS) entry which is preliminary data.</text>
</comment>
<proteinExistence type="predicted"/>
<gene>
    <name evidence="2" type="ORF">KME07_02470</name>
</gene>
<organism evidence="2 3">
    <name type="scientific">Pegethrix bostrychoides GSE-TBD4-15B</name>
    <dbReference type="NCBI Taxonomy" id="2839662"/>
    <lineage>
        <taxon>Bacteria</taxon>
        <taxon>Bacillati</taxon>
        <taxon>Cyanobacteriota</taxon>
        <taxon>Cyanophyceae</taxon>
        <taxon>Oculatellales</taxon>
        <taxon>Oculatellaceae</taxon>
        <taxon>Pegethrix</taxon>
    </lineage>
</organism>
<dbReference type="Proteomes" id="UP000707356">
    <property type="component" value="Unassembled WGS sequence"/>
</dbReference>
<dbReference type="InterPro" id="IPR010328">
    <property type="entry name" value="DUF928"/>
</dbReference>
<evidence type="ECO:0000256" key="1">
    <source>
        <dbReference type="SAM" id="MobiDB-lite"/>
    </source>
</evidence>
<dbReference type="Pfam" id="PF06051">
    <property type="entry name" value="DUF928"/>
    <property type="match status" value="1"/>
</dbReference>
<dbReference type="EMBL" id="JAHHHV010000010">
    <property type="protein sequence ID" value="MBW4464291.1"/>
    <property type="molecule type" value="Genomic_DNA"/>
</dbReference>
<reference evidence="2" key="2">
    <citation type="journal article" date="2022" name="Microbiol. Resour. Announc.">
        <title>Metagenome Sequencing to Explore Phylogenomics of Terrestrial Cyanobacteria.</title>
        <authorList>
            <person name="Ward R.D."/>
            <person name="Stajich J.E."/>
            <person name="Johansen J.R."/>
            <person name="Huntemann M."/>
            <person name="Clum A."/>
            <person name="Foster B."/>
            <person name="Foster B."/>
            <person name="Roux S."/>
            <person name="Palaniappan K."/>
            <person name="Varghese N."/>
            <person name="Mukherjee S."/>
            <person name="Reddy T.B.K."/>
            <person name="Daum C."/>
            <person name="Copeland A."/>
            <person name="Chen I.A."/>
            <person name="Ivanova N.N."/>
            <person name="Kyrpides N.C."/>
            <person name="Shapiro N."/>
            <person name="Eloe-Fadrosh E.A."/>
            <person name="Pietrasiak N."/>
        </authorList>
    </citation>
    <scope>NUCLEOTIDE SEQUENCE</scope>
    <source>
        <strain evidence="2">GSE-TBD4-15B</strain>
    </source>
</reference>
<evidence type="ECO:0000313" key="3">
    <source>
        <dbReference type="Proteomes" id="UP000707356"/>
    </source>
</evidence>
<feature type="region of interest" description="Disordered" evidence="1">
    <location>
        <begin position="37"/>
        <end position="62"/>
    </location>
</feature>
<sequence length="258" mass="27807">MHRMRQAGLQALTVLAVGLVILTEAAPSFAQKFAQKSAQKSAQFRPPNRGMPGRREGGGTRGGCPLQQPGLTALMPQSNLGATVAAQPRLFWYIPQNSVAGAEFVLLDANNSEIYKTQVAVPSAAGIVSLALPQDRTLVAGQPYRWYFSLICDPLDRSADTFTSGWVERVEPTAEFSEALAVAAAADLPRLYAQAGFWYDALASLADLRQSQPENPTWMAAWQTLLQTVGLEQLANQPILSVDLATPQPSLMQPASVQ</sequence>
<evidence type="ECO:0000313" key="2">
    <source>
        <dbReference type="EMBL" id="MBW4464291.1"/>
    </source>
</evidence>
<protein>
    <submittedName>
        <fullName evidence="2">DUF928 domain-containing protein</fullName>
    </submittedName>
</protein>
<name>A0A951P7B3_9CYAN</name>